<dbReference type="InterPro" id="IPR007657">
    <property type="entry name" value="Glycosyltransferase_61"/>
</dbReference>
<evidence type="ECO:0000256" key="2">
    <source>
        <dbReference type="ARBA" id="ARBA00022676"/>
    </source>
</evidence>
<dbReference type="PANTHER" id="PTHR20961:SF108">
    <property type="entry name" value="GLYCOSYLTRANSFERASE"/>
    <property type="match status" value="1"/>
</dbReference>
<dbReference type="InParanoid" id="A0A6I9UD73"/>
<evidence type="ECO:0000259" key="5">
    <source>
        <dbReference type="Pfam" id="PF04577"/>
    </source>
</evidence>
<comment type="subcellular location">
    <subcellularLocation>
        <location evidence="1">Golgi apparatus membrane</location>
        <topology evidence="1">Single-pass type II membrane protein</topology>
    </subcellularLocation>
</comment>
<dbReference type="PANTHER" id="PTHR20961">
    <property type="entry name" value="GLYCOSYLTRANSFERASE"/>
    <property type="match status" value="1"/>
</dbReference>
<dbReference type="Gramene" id="SIN_1004973.t">
    <property type="protein sequence ID" value="SIN_1004973.t"/>
    <property type="gene ID" value="SIN_1004973"/>
</dbReference>
<sequence length="469" mass="52878">MHSIMSSSSWNSRMQKSGSSLISGAAAVIFLLTIPLLFTDLLGLSVIPFDKWRQYLSTPRTNYCSREIKKQLQEQEPLSRLVRGQDLKKLEATGFACDTSPHSFVCVANRPVIIDTTTNITVYIPTNQTVQKETSVRPYAWQDDNLQYVTPVKILQGNSTSRVCQYNHQIPAVIFSSAFIGNLFHEFDDLIIPLFITIRHFKSRVLLIMEDHNPWFISKYSKIMSQLSGYQVMNPATNRSIHCFPGSVVGLKYHDNLFLNCSDIPGGYSMSDFRQFLVETYNLKFWHVSQIRNPTLILVSREKTRRFLNEDEIVGMMKEVGFRVVVVRTQELSDLDKISKVVNSCSVLVGVHGAGLTNELFLPTGAVMVQVEALGLEWASATYFGGPTETMGLHYLRYKIMPEESSLVGFYGRNHPVIVDPASVFAQGYRAARAVYVDQQDVRVNVEKFRETIVQALQLVGNSCSAGEV</sequence>
<dbReference type="AlphaFoldDB" id="A0A6I9UD73"/>
<accession>A0A6I9UD73</accession>
<organism evidence="6 7">
    <name type="scientific">Sesamum indicum</name>
    <name type="common">Oriental sesame</name>
    <name type="synonym">Sesamum orientale</name>
    <dbReference type="NCBI Taxonomy" id="4182"/>
    <lineage>
        <taxon>Eukaryota</taxon>
        <taxon>Viridiplantae</taxon>
        <taxon>Streptophyta</taxon>
        <taxon>Embryophyta</taxon>
        <taxon>Tracheophyta</taxon>
        <taxon>Spermatophyta</taxon>
        <taxon>Magnoliopsida</taxon>
        <taxon>eudicotyledons</taxon>
        <taxon>Gunneridae</taxon>
        <taxon>Pentapetalae</taxon>
        <taxon>asterids</taxon>
        <taxon>lamiids</taxon>
        <taxon>Lamiales</taxon>
        <taxon>Pedaliaceae</taxon>
        <taxon>Sesamum</taxon>
    </lineage>
</organism>
<gene>
    <name evidence="7" type="primary">LOC105176673</name>
</gene>
<dbReference type="Pfam" id="PF04577">
    <property type="entry name" value="Glyco_transf_61"/>
    <property type="match status" value="1"/>
</dbReference>
<evidence type="ECO:0000313" key="7">
    <source>
        <dbReference type="RefSeq" id="XP_011097851.1"/>
    </source>
</evidence>
<keyword evidence="4" id="KW-0325">Glycoprotein</keyword>
<dbReference type="KEGG" id="sind:105176673"/>
<dbReference type="GO" id="GO:0000139">
    <property type="term" value="C:Golgi membrane"/>
    <property type="evidence" value="ECO:0007669"/>
    <property type="project" value="UniProtKB-SubCell"/>
</dbReference>
<evidence type="ECO:0000313" key="6">
    <source>
        <dbReference type="Proteomes" id="UP000504604"/>
    </source>
</evidence>
<dbReference type="GO" id="GO:0016763">
    <property type="term" value="F:pentosyltransferase activity"/>
    <property type="evidence" value="ECO:0007669"/>
    <property type="project" value="UniProtKB-ARBA"/>
</dbReference>
<dbReference type="InterPro" id="IPR049625">
    <property type="entry name" value="Glyco_transf_61_cat"/>
</dbReference>
<keyword evidence="3" id="KW-0808">Transferase</keyword>
<evidence type="ECO:0000256" key="4">
    <source>
        <dbReference type="ARBA" id="ARBA00023180"/>
    </source>
</evidence>
<protein>
    <submittedName>
        <fullName evidence="7">Uncharacterized protein LOC105176673</fullName>
    </submittedName>
</protein>
<dbReference type="GeneID" id="105176673"/>
<proteinExistence type="predicted"/>
<keyword evidence="2" id="KW-0328">Glycosyltransferase</keyword>
<name>A0A6I9UD73_SESIN</name>
<dbReference type="OrthoDB" id="529273at2759"/>
<evidence type="ECO:0000256" key="1">
    <source>
        <dbReference type="ARBA" id="ARBA00004323"/>
    </source>
</evidence>
<dbReference type="RefSeq" id="XP_011097851.1">
    <property type="nucleotide sequence ID" value="XM_011099549.2"/>
</dbReference>
<keyword evidence="6" id="KW-1185">Reference proteome</keyword>
<dbReference type="Proteomes" id="UP000504604">
    <property type="component" value="Linkage group LG14"/>
</dbReference>
<evidence type="ECO:0000256" key="3">
    <source>
        <dbReference type="ARBA" id="ARBA00022679"/>
    </source>
</evidence>
<feature type="domain" description="Glycosyltransferase 61 catalytic" evidence="5">
    <location>
        <begin position="236"/>
        <end position="369"/>
    </location>
</feature>
<reference evidence="7" key="1">
    <citation type="submission" date="2025-08" db="UniProtKB">
        <authorList>
            <consortium name="RefSeq"/>
        </authorList>
    </citation>
    <scope>IDENTIFICATION</scope>
</reference>